<dbReference type="Gene3D" id="3.30.300.30">
    <property type="match status" value="1"/>
</dbReference>
<dbReference type="InterPro" id="IPR000873">
    <property type="entry name" value="AMP-dep_synth/lig_dom"/>
</dbReference>
<accession>A0ABP9NDG7</accession>
<dbReference type="CDD" id="cd04433">
    <property type="entry name" value="AFD_class_I"/>
    <property type="match status" value="1"/>
</dbReference>
<evidence type="ECO:0000259" key="1">
    <source>
        <dbReference type="Pfam" id="PF00501"/>
    </source>
</evidence>
<dbReference type="EMBL" id="BAABJO010000003">
    <property type="protein sequence ID" value="GAA5113952.1"/>
    <property type="molecule type" value="Genomic_DNA"/>
</dbReference>
<keyword evidence="4" id="KW-1185">Reference proteome</keyword>
<dbReference type="Proteomes" id="UP001500804">
    <property type="component" value="Unassembled WGS sequence"/>
</dbReference>
<comment type="caution">
    <text evidence="3">The sequence shown here is derived from an EMBL/GenBank/DDBJ whole genome shotgun (WGS) entry which is preliminary data.</text>
</comment>
<feature type="domain" description="AMP-dependent synthetase/ligase" evidence="1">
    <location>
        <begin position="15"/>
        <end position="382"/>
    </location>
</feature>
<dbReference type="PANTHER" id="PTHR43767:SF12">
    <property type="entry name" value="AMP-DEPENDENT SYNTHETASE AND LIGASE"/>
    <property type="match status" value="1"/>
</dbReference>
<dbReference type="RefSeq" id="WP_345603601.1">
    <property type="nucleotide sequence ID" value="NZ_BAABJO010000003.1"/>
</dbReference>
<gene>
    <name evidence="3" type="ORF">GCM10023320_10320</name>
</gene>
<dbReference type="Pfam" id="PF13193">
    <property type="entry name" value="AMP-binding_C"/>
    <property type="match status" value="1"/>
</dbReference>
<dbReference type="Pfam" id="PF00501">
    <property type="entry name" value="AMP-binding"/>
    <property type="match status" value="1"/>
</dbReference>
<proteinExistence type="predicted"/>
<dbReference type="SUPFAM" id="SSF56801">
    <property type="entry name" value="Acetyl-CoA synthetase-like"/>
    <property type="match status" value="1"/>
</dbReference>
<reference evidence="4" key="1">
    <citation type="journal article" date="2019" name="Int. J. Syst. Evol. Microbiol.">
        <title>The Global Catalogue of Microorganisms (GCM) 10K type strain sequencing project: providing services to taxonomists for standard genome sequencing and annotation.</title>
        <authorList>
            <consortium name="The Broad Institute Genomics Platform"/>
            <consortium name="The Broad Institute Genome Sequencing Center for Infectious Disease"/>
            <person name="Wu L."/>
            <person name="Ma J."/>
        </authorList>
    </citation>
    <scope>NUCLEOTIDE SEQUENCE [LARGE SCALE GENOMIC DNA]</scope>
    <source>
        <strain evidence="4">JCM 18302</strain>
    </source>
</reference>
<dbReference type="PANTHER" id="PTHR43767">
    <property type="entry name" value="LONG-CHAIN-FATTY-ACID--COA LIGASE"/>
    <property type="match status" value="1"/>
</dbReference>
<dbReference type="InterPro" id="IPR050237">
    <property type="entry name" value="ATP-dep_AMP-bd_enzyme"/>
</dbReference>
<dbReference type="InterPro" id="IPR025110">
    <property type="entry name" value="AMP-bd_C"/>
</dbReference>
<sequence>MTEPAACTLDEVAADEAARRPDAPALVAGQVRWTYGELDRAAERAARALRSIGAGPRAGVGLLAGNVAAWPAIALGAHRAGAPVDAFNTWVKAWDLDQLVASSGCAALVMAPAVRSTDLLGELRTLLPELWAAPPGEWRSERFPALRHVVLLGEPEEMPRGARRWAEVVASAGALAPPVDPARSDTAFVLYTSGSSAAPKAVPLLHRDLVVNGFHIGERMGLGGHDRVWLGSPLFWSFGSANALVATLTHGACLVLQEQFAPDDAARLLAGERCTAAYLLPSLVDALMPFADRIREIPSLRTGVTIGRPDQIRKVAVDLGISGICNIYGSTETYGNCCVTRHDAPLEDRLVSQGPPLPGVELRVVDDTGELQVRGRVMPGYLGQPEATAAAMTEDGWYRTGDRVALRPDGSVEFRSRLTEMIKTSGINVSPSEVEGFLCRHPGVESAAVVGAPHPTRGEVVVAFVTTRDASVAGTDLRAWCREGIAGYKVPWEVVVVAALPSTVTGKILKRALVEEATRLVASREGETA</sequence>
<evidence type="ECO:0000313" key="4">
    <source>
        <dbReference type="Proteomes" id="UP001500804"/>
    </source>
</evidence>
<dbReference type="Gene3D" id="3.40.50.12780">
    <property type="entry name" value="N-terminal domain of ligase-like"/>
    <property type="match status" value="1"/>
</dbReference>
<evidence type="ECO:0000313" key="3">
    <source>
        <dbReference type="EMBL" id="GAA5113952.1"/>
    </source>
</evidence>
<organism evidence="3 4">
    <name type="scientific">Pseudonocardia adelaidensis</name>
    <dbReference type="NCBI Taxonomy" id="648754"/>
    <lineage>
        <taxon>Bacteria</taxon>
        <taxon>Bacillati</taxon>
        <taxon>Actinomycetota</taxon>
        <taxon>Actinomycetes</taxon>
        <taxon>Pseudonocardiales</taxon>
        <taxon>Pseudonocardiaceae</taxon>
        <taxon>Pseudonocardia</taxon>
    </lineage>
</organism>
<feature type="domain" description="AMP-binding enzyme C-terminal" evidence="2">
    <location>
        <begin position="433"/>
        <end position="507"/>
    </location>
</feature>
<dbReference type="InterPro" id="IPR042099">
    <property type="entry name" value="ANL_N_sf"/>
</dbReference>
<name>A0ABP9NDG7_9PSEU</name>
<dbReference type="InterPro" id="IPR045851">
    <property type="entry name" value="AMP-bd_C_sf"/>
</dbReference>
<protein>
    <submittedName>
        <fullName evidence="3">AMP-binding protein</fullName>
    </submittedName>
</protein>
<evidence type="ECO:0000259" key="2">
    <source>
        <dbReference type="Pfam" id="PF13193"/>
    </source>
</evidence>